<evidence type="ECO:0000259" key="2">
    <source>
        <dbReference type="PROSITE" id="PS00036"/>
    </source>
</evidence>
<dbReference type="InterPro" id="IPR039165">
    <property type="entry name" value="CREBRF"/>
</dbReference>
<feature type="region of interest" description="Disordered" evidence="1">
    <location>
        <begin position="448"/>
        <end position="485"/>
    </location>
</feature>
<feature type="domain" description="BZIP" evidence="2">
    <location>
        <begin position="737"/>
        <end position="751"/>
    </location>
</feature>
<feature type="compositionally biased region" description="Acidic residues" evidence="1">
    <location>
        <begin position="466"/>
        <end position="482"/>
    </location>
</feature>
<proteinExistence type="predicted"/>
<reference evidence="3" key="1">
    <citation type="submission" date="2020-11" db="EMBL/GenBank/DDBJ databases">
        <authorList>
            <person name="Tran Van P."/>
        </authorList>
    </citation>
    <scope>NUCLEOTIDE SEQUENCE</scope>
</reference>
<evidence type="ECO:0000256" key="1">
    <source>
        <dbReference type="SAM" id="MobiDB-lite"/>
    </source>
</evidence>
<dbReference type="CDD" id="cd14809">
    <property type="entry name" value="bZIP_AUREO-like"/>
    <property type="match status" value="2"/>
</dbReference>
<dbReference type="OrthoDB" id="8931646at2759"/>
<dbReference type="AlphaFoldDB" id="A0A7R9QFL9"/>
<feature type="domain" description="BZIP" evidence="2">
    <location>
        <begin position="617"/>
        <end position="631"/>
    </location>
</feature>
<organism evidence="3">
    <name type="scientific">Oppiella nova</name>
    <dbReference type="NCBI Taxonomy" id="334625"/>
    <lineage>
        <taxon>Eukaryota</taxon>
        <taxon>Metazoa</taxon>
        <taxon>Ecdysozoa</taxon>
        <taxon>Arthropoda</taxon>
        <taxon>Chelicerata</taxon>
        <taxon>Arachnida</taxon>
        <taxon>Acari</taxon>
        <taxon>Acariformes</taxon>
        <taxon>Sarcoptiformes</taxon>
        <taxon>Oribatida</taxon>
        <taxon>Brachypylina</taxon>
        <taxon>Oppioidea</taxon>
        <taxon>Oppiidae</taxon>
        <taxon>Oppiella</taxon>
    </lineage>
</organism>
<dbReference type="EMBL" id="CAJPVJ010001097">
    <property type="protein sequence ID" value="CAG2164043.1"/>
    <property type="molecule type" value="Genomic_DNA"/>
</dbReference>
<name>A0A7R9QFL9_9ACAR</name>
<evidence type="ECO:0000313" key="3">
    <source>
        <dbReference type="EMBL" id="CAD7642452.1"/>
    </source>
</evidence>
<dbReference type="GO" id="GO:0000977">
    <property type="term" value="F:RNA polymerase II transcription regulatory region sequence-specific DNA binding"/>
    <property type="evidence" value="ECO:0007669"/>
    <property type="project" value="TreeGrafter"/>
</dbReference>
<dbReference type="PROSITE" id="PS00036">
    <property type="entry name" value="BZIP_BASIC"/>
    <property type="match status" value="2"/>
</dbReference>
<accession>A0A7R9QFL9</accession>
<dbReference type="EMBL" id="OC915922">
    <property type="protein sequence ID" value="CAD7642452.1"/>
    <property type="molecule type" value="Genomic_DNA"/>
</dbReference>
<dbReference type="GO" id="GO:0000981">
    <property type="term" value="F:DNA-binding transcription factor activity, RNA polymerase II-specific"/>
    <property type="evidence" value="ECO:0007669"/>
    <property type="project" value="TreeGrafter"/>
</dbReference>
<dbReference type="GO" id="GO:0006986">
    <property type="term" value="P:response to unfolded protein"/>
    <property type="evidence" value="ECO:0007669"/>
    <property type="project" value="InterPro"/>
</dbReference>
<protein>
    <recommendedName>
        <fullName evidence="2">BZIP domain-containing protein</fullName>
    </recommendedName>
</protein>
<dbReference type="InterPro" id="IPR004827">
    <property type="entry name" value="bZIP"/>
</dbReference>
<keyword evidence="4" id="KW-1185">Reference proteome</keyword>
<dbReference type="PANTHER" id="PTHR21552:SF2">
    <property type="entry name" value="CREB3 REGULATORY FACTOR"/>
    <property type="match status" value="1"/>
</dbReference>
<dbReference type="PANTHER" id="PTHR21552">
    <property type="entry name" value="ADULT RETINA PROTEIN"/>
    <property type="match status" value="1"/>
</dbReference>
<dbReference type="Proteomes" id="UP000728032">
    <property type="component" value="Unassembled WGS sequence"/>
</dbReference>
<feature type="region of interest" description="Disordered" evidence="1">
    <location>
        <begin position="403"/>
        <end position="424"/>
    </location>
</feature>
<sequence length="842" mass="93028">MVELDNIDTTSASQPIETQVVVIPTNGGTDDVPQQEVEAIANTFLSKHLSQQQKLMALHQNNDNIPKYVDSNSQQNSYNTRNSINISNDRFWFDQNTEHSRNQSKQSVNISALKHDHPLIGSAVDNMASKSSGLCGNESILVASLPPTDPQMLSQTGQWLDENDYICERKAICLPFGYCIDDEKSQFHSQIPLNMNDFKTSNDNDPDWMCDNMDINYNGVTGYPYCADKSFNMENVFQVDKADIKTGPTLAQLNASDVWDALDLDDLLASAQMDVKHMSNNRSRLASNNNLRLNTNLSLNSMDYEYDSKLQENIDYLTSLLNSSKNGATLPQSSSQTVSADVKPLPTSSLNTIVITTHTVPQEMVQNSQISAQQDLKVKSSTTLNTMPTTTVLSSLLGAQTIKQKASNDKSQPMPQTSSSSALISQNKMVSNIIEENKVLSRVRNNSMSTEYSASSHDEGFASQPEDTDNEDEDMDSDDESFYGDYDASDLLGASTSDDANNKWSLNMGRSRKGGERRYFWQYNVQSKGPKGTRIASVEENSDPHVFKEISDPVFSPDCQIEGVKHSGKARRGDGNDLTPNPKKLLMIGLELKKLSKIINDLTPVAEVPVSSRGKSRKEKNKLASRACRLKKKAQHEANKIKLFGLQMEHKKIMCVLSEVKKMVRNYSQNASASEMLATQAVERLLKQKGPLVSVAGKTSDFVNHILDNVSAGVSNGVINDLTPVAEVPVSSRGKSRKEKNKLASRACRLKKKAQHEANKIKLFGLQMEHKKIMCVLSDVKKMVRNYSQNASTSEMLATQAVERLLKQKGPLVSVAGKTSEFVNHILDNVSAGVSNGGLDKI</sequence>
<gene>
    <name evidence="3" type="ORF">ONB1V03_LOCUS3603</name>
</gene>
<dbReference type="GO" id="GO:0005634">
    <property type="term" value="C:nucleus"/>
    <property type="evidence" value="ECO:0007669"/>
    <property type="project" value="TreeGrafter"/>
</dbReference>
<evidence type="ECO:0000313" key="4">
    <source>
        <dbReference type="Proteomes" id="UP000728032"/>
    </source>
</evidence>